<accession>A0ABW5JNG8</accession>
<evidence type="ECO:0000256" key="2">
    <source>
        <dbReference type="SAM" id="Phobius"/>
    </source>
</evidence>
<sequence>MTYLRWLHKSWNVFWTFIGVLVLTLSICIGSIFGAMQLQPVKDRIALELQEQFSKKYEGVLTIGSINGFLPFNIELEDVILYQDSSAYIPVFEASEVFASLDVLSIFRNRMLVRSLRISDPTTVFDTQNDYSIDKAFLVKDDAGNREFDSLRSDFGFQVIIPSVVIQNGNIVLKNISKADNAFTSSDSLRIQDIQMDMFFEFTEDQRFIDINRVQFNAPEAGLSSVEMYGQIYNDNQFFELNAFNISTQNSSIRFSTEADNVNFLAGNVVDQFMNSNLNLIVDRILLAPEYITQLRPDFPKLPKYLQGSLSAEGTLSSFNINEAELIMGESFANLSGTLENLTSAASFGYDLNLESLILNENELAALQPDLDEEQLEAIASARYTALVSGRLDSTNIAADVEGDRGRIKLNGDMVWGDDIASDFTFSTDSLNLGYIFDQRIQKTNLSLEGEFKSSSFNLNKAKGGLVVESGEGMLDNRDFSRISVLINWDEGYIEPDVRADVQGAMLTAGGWLDIQQEQPTLSLQGTASGLQLKGIIQNANVRPVEVDLEYNAQVTGSSLDNAIGQLSIDVKQAISAEDTLDRHQLYLDFNNDDSENRILRFTSTAFDALIEGSYQPSSLAVLWPQWKRYFIEQVNEEILFKAGDSFSDSTQITQNQNLELSGRVKNPNILNFYLDGLPQMASSARFSSSINVNSSQVLFNSSFNDQFTRFGDFQADSLVVQVTGGFRRNVQLKEFSNLQIQANSSTIDYDFIEGKRFTLLANFREDSVQITTNILDMSDGASLALSGRGRLLNDALTFHIQEFNLGTEVYNWVSTGVPALTYRSDEKLILEDLVFENEDQLLQLNGTFSSSPEDSVNYNVRSINLEEISNIVGGRLSFGGILDGSFTTRTLTSVPTVYGDVDIETLSVGGSLVGDLNLLSEYNSELDRFDTNITISTDSTKYPEYFANTGRRGQEFNIDGYILAPTDGGFPEADSLYKFDLDFENIDLWILPLIGPKVFAEGSGLANGSGTIWGNAETYDFNADFMVGSQDAAYLRPQFLDTYYYAQGEITFNREDGLNFKDIYLIDPSGGNAILSGYYDFNDFAPVDSMNISLEMDEFQFLNSSFDPTAAFFGTAYGSSTVTISGTNFDPVLRTEEPMRISDFSEISIPLLEETEFDEDNRFIRFVDSFDDVGLKNGSYAARSGNRANGSKEETQPEVDLSFAERFTLDLQFEAENPMTVRLIFDPVTGDIVTAEGTGRMRILLEDEEVSMFGRFDIEGGRYQFVSGDIITRRLELEPGGSIVWEGDPGNARLDLNAIYSARPDITTLSNTGTRDPENSQRVPVDLVLNISGTLSSIENNFFFRLPETFESQQNSTLSTQIASINRDEDLKLLQAANFMIMGNFIPMSSSGQTQNNFFGENISGSAAVLNPLLSSQVINPLLSNQVNSLLNSDLSSLDVDFNLNTYNQVDLGVALRLYNDKLILRREGQITGRQSNIGDLGATYRINRTFAMTAFHRQDLTFGTLSSTEQSQQSQDINGVGLEAKVSFNTWDEFFKRLFSPFRKLFGSKEKEEETEQNQEEITEINRVQDPS</sequence>
<feature type="region of interest" description="Disordered" evidence="1">
    <location>
        <begin position="1551"/>
        <end position="1574"/>
    </location>
</feature>
<gene>
    <name evidence="3" type="ORF">ACFSVN_12950</name>
</gene>
<dbReference type="Proteomes" id="UP001597460">
    <property type="component" value="Unassembled WGS sequence"/>
</dbReference>
<evidence type="ECO:0000256" key="1">
    <source>
        <dbReference type="SAM" id="MobiDB-lite"/>
    </source>
</evidence>
<evidence type="ECO:0000313" key="4">
    <source>
        <dbReference type="Proteomes" id="UP001597460"/>
    </source>
</evidence>
<organism evidence="3 4">
    <name type="scientific">Gracilimonas halophila</name>
    <dbReference type="NCBI Taxonomy" id="1834464"/>
    <lineage>
        <taxon>Bacteria</taxon>
        <taxon>Pseudomonadati</taxon>
        <taxon>Balneolota</taxon>
        <taxon>Balneolia</taxon>
        <taxon>Balneolales</taxon>
        <taxon>Balneolaceae</taxon>
        <taxon>Gracilimonas</taxon>
    </lineage>
</organism>
<keyword evidence="2" id="KW-1133">Transmembrane helix</keyword>
<name>A0ABW5JNG8_9BACT</name>
<evidence type="ECO:0008006" key="5">
    <source>
        <dbReference type="Google" id="ProtNLM"/>
    </source>
</evidence>
<dbReference type="EMBL" id="JBHULI010000025">
    <property type="protein sequence ID" value="MFD2533356.1"/>
    <property type="molecule type" value="Genomic_DNA"/>
</dbReference>
<reference evidence="4" key="1">
    <citation type="journal article" date="2019" name="Int. J. Syst. Evol. Microbiol.">
        <title>The Global Catalogue of Microorganisms (GCM) 10K type strain sequencing project: providing services to taxonomists for standard genome sequencing and annotation.</title>
        <authorList>
            <consortium name="The Broad Institute Genomics Platform"/>
            <consortium name="The Broad Institute Genome Sequencing Center for Infectious Disease"/>
            <person name="Wu L."/>
            <person name="Ma J."/>
        </authorList>
    </citation>
    <scope>NUCLEOTIDE SEQUENCE [LARGE SCALE GENOMIC DNA]</scope>
    <source>
        <strain evidence="4">KCTC 52042</strain>
    </source>
</reference>
<comment type="caution">
    <text evidence="3">The sequence shown here is derived from an EMBL/GenBank/DDBJ whole genome shotgun (WGS) entry which is preliminary data.</text>
</comment>
<keyword evidence="2" id="KW-0812">Transmembrane</keyword>
<feature type="transmembrane region" description="Helical" evidence="2">
    <location>
        <begin position="12"/>
        <end position="36"/>
    </location>
</feature>
<proteinExistence type="predicted"/>
<protein>
    <recommendedName>
        <fullName evidence="5">Autotransporter translocation and assembly factor TamB</fullName>
    </recommendedName>
</protein>
<feature type="compositionally biased region" description="Acidic residues" evidence="1">
    <location>
        <begin position="1555"/>
        <end position="1565"/>
    </location>
</feature>
<evidence type="ECO:0000313" key="3">
    <source>
        <dbReference type="EMBL" id="MFD2533356.1"/>
    </source>
</evidence>
<keyword evidence="4" id="KW-1185">Reference proteome</keyword>
<dbReference type="RefSeq" id="WP_390303506.1">
    <property type="nucleotide sequence ID" value="NZ_JBHULI010000025.1"/>
</dbReference>
<keyword evidence="2" id="KW-0472">Membrane</keyword>